<dbReference type="InterPro" id="IPR036922">
    <property type="entry name" value="Rieske_2Fe-2S_sf"/>
</dbReference>
<keyword evidence="6" id="KW-0534">Nitrate assimilation</keyword>
<dbReference type="GO" id="GO:0046872">
    <property type="term" value="F:metal ion binding"/>
    <property type="evidence" value="ECO:0007669"/>
    <property type="project" value="UniProtKB-KW"/>
</dbReference>
<evidence type="ECO:0000256" key="6">
    <source>
        <dbReference type="ARBA" id="ARBA00023063"/>
    </source>
</evidence>
<proteinExistence type="predicted"/>
<name>A0A366HHD5_9BURK</name>
<dbReference type="InterPro" id="IPR012748">
    <property type="entry name" value="Rieske-like_NirD"/>
</dbReference>
<dbReference type="AlphaFoldDB" id="A0A366HHD5"/>
<feature type="domain" description="Rieske" evidence="7">
    <location>
        <begin position="9"/>
        <end position="106"/>
    </location>
</feature>
<evidence type="ECO:0000256" key="2">
    <source>
        <dbReference type="ARBA" id="ARBA00022723"/>
    </source>
</evidence>
<evidence type="ECO:0000256" key="5">
    <source>
        <dbReference type="ARBA" id="ARBA00023014"/>
    </source>
</evidence>
<dbReference type="PANTHER" id="PTHR21496">
    <property type="entry name" value="FERREDOXIN-RELATED"/>
    <property type="match status" value="1"/>
</dbReference>
<gene>
    <name evidence="8" type="ORF">DFR37_102424</name>
</gene>
<dbReference type="PANTHER" id="PTHR21496:SF23">
    <property type="entry name" value="3-PHENYLPROPIONATE_CINNAMIC ACID DIOXYGENASE FERREDOXIN SUBUNIT"/>
    <property type="match status" value="1"/>
</dbReference>
<comment type="caution">
    <text evidence="8">The sequence shown here is derived from an EMBL/GenBank/DDBJ whole genome shotgun (WGS) entry which is preliminary data.</text>
</comment>
<evidence type="ECO:0000313" key="9">
    <source>
        <dbReference type="Proteomes" id="UP000253628"/>
    </source>
</evidence>
<keyword evidence="4" id="KW-0408">Iron</keyword>
<dbReference type="GO" id="GO:0042128">
    <property type="term" value="P:nitrate assimilation"/>
    <property type="evidence" value="ECO:0007669"/>
    <property type="project" value="UniProtKB-KW"/>
</dbReference>
<protein>
    <submittedName>
        <fullName evidence="8">Nitrite reductase (NADH) small subunit</fullName>
    </submittedName>
</protein>
<evidence type="ECO:0000313" key="8">
    <source>
        <dbReference type="EMBL" id="RBP42038.1"/>
    </source>
</evidence>
<keyword evidence="2" id="KW-0479">Metal-binding</keyword>
<evidence type="ECO:0000259" key="7">
    <source>
        <dbReference type="PROSITE" id="PS51296"/>
    </source>
</evidence>
<dbReference type="EMBL" id="QNRQ01000002">
    <property type="protein sequence ID" value="RBP42038.1"/>
    <property type="molecule type" value="Genomic_DNA"/>
</dbReference>
<dbReference type="OrthoDB" id="9769355at2"/>
<reference evidence="8 9" key="1">
    <citation type="submission" date="2018-06" db="EMBL/GenBank/DDBJ databases">
        <title>Genomic Encyclopedia of Type Strains, Phase IV (KMG-IV): sequencing the most valuable type-strain genomes for metagenomic binning, comparative biology and taxonomic classification.</title>
        <authorList>
            <person name="Goeker M."/>
        </authorList>
    </citation>
    <scope>NUCLEOTIDE SEQUENCE [LARGE SCALE GENOMIC DNA]</scope>
    <source>
        <strain evidence="8 9">DSM 25520</strain>
    </source>
</reference>
<dbReference type="GO" id="GO:0051537">
    <property type="term" value="F:2 iron, 2 sulfur cluster binding"/>
    <property type="evidence" value="ECO:0007669"/>
    <property type="project" value="UniProtKB-KW"/>
</dbReference>
<sequence>MHASTESEWHAICNIDEIPTLGARVVQRSGDDDIAVFRTSNNQVFAVVDRCPHKGGPLSSGLVHGHAVTCPLHGWTINLENGQAQAPDEGCVRKVGVRVDGKRVYLNLRLEQDQS</sequence>
<evidence type="ECO:0000256" key="1">
    <source>
        <dbReference type="ARBA" id="ARBA00022714"/>
    </source>
</evidence>
<keyword evidence="3" id="KW-0560">Oxidoreductase</keyword>
<keyword evidence="9" id="KW-1185">Reference proteome</keyword>
<dbReference type="NCBIfam" id="TIGR02378">
    <property type="entry name" value="nirD_assim_sml"/>
    <property type="match status" value="1"/>
</dbReference>
<evidence type="ECO:0000256" key="3">
    <source>
        <dbReference type="ARBA" id="ARBA00023002"/>
    </source>
</evidence>
<keyword evidence="1" id="KW-0001">2Fe-2S</keyword>
<evidence type="ECO:0000256" key="4">
    <source>
        <dbReference type="ARBA" id="ARBA00023004"/>
    </source>
</evidence>
<accession>A0A366HHD5</accession>
<organism evidence="8 9">
    <name type="scientific">Eoetvoesiella caeni</name>
    <dbReference type="NCBI Taxonomy" id="645616"/>
    <lineage>
        <taxon>Bacteria</taxon>
        <taxon>Pseudomonadati</taxon>
        <taxon>Pseudomonadota</taxon>
        <taxon>Betaproteobacteria</taxon>
        <taxon>Burkholderiales</taxon>
        <taxon>Alcaligenaceae</taxon>
        <taxon>Eoetvoesiella</taxon>
    </lineage>
</organism>
<keyword evidence="5" id="KW-0411">Iron-sulfur</keyword>
<dbReference type="RefSeq" id="WP_113932433.1">
    <property type="nucleotide sequence ID" value="NZ_JACCEU010000002.1"/>
</dbReference>
<dbReference type="Pfam" id="PF00355">
    <property type="entry name" value="Rieske"/>
    <property type="match status" value="1"/>
</dbReference>
<dbReference type="PROSITE" id="PS51296">
    <property type="entry name" value="RIESKE"/>
    <property type="match status" value="1"/>
</dbReference>
<dbReference type="InterPro" id="IPR017941">
    <property type="entry name" value="Rieske_2Fe-2S"/>
</dbReference>
<dbReference type="Gene3D" id="2.102.10.10">
    <property type="entry name" value="Rieske [2Fe-2S] iron-sulphur domain"/>
    <property type="match status" value="1"/>
</dbReference>
<dbReference type="SUPFAM" id="SSF50022">
    <property type="entry name" value="ISP domain"/>
    <property type="match status" value="1"/>
</dbReference>
<dbReference type="GO" id="GO:0008942">
    <property type="term" value="F:nitrite reductase [NAD(P)H] activity"/>
    <property type="evidence" value="ECO:0007669"/>
    <property type="project" value="InterPro"/>
</dbReference>
<dbReference type="Proteomes" id="UP000253628">
    <property type="component" value="Unassembled WGS sequence"/>
</dbReference>
<dbReference type="CDD" id="cd03530">
    <property type="entry name" value="Rieske_NirD_small_Bacillus"/>
    <property type="match status" value="1"/>
</dbReference>